<accession>A0A9P4P7N6</accession>
<feature type="repeat" description="ANK" evidence="3">
    <location>
        <begin position="107"/>
        <end position="139"/>
    </location>
</feature>
<evidence type="ECO:0000313" key="6">
    <source>
        <dbReference type="Proteomes" id="UP000799764"/>
    </source>
</evidence>
<dbReference type="SUPFAM" id="SSF48403">
    <property type="entry name" value="Ankyrin repeat"/>
    <property type="match status" value="1"/>
</dbReference>
<reference evidence="5" key="1">
    <citation type="journal article" date="2020" name="Stud. Mycol.">
        <title>101 Dothideomycetes genomes: a test case for predicting lifestyles and emergence of pathogens.</title>
        <authorList>
            <person name="Haridas S."/>
            <person name="Albert R."/>
            <person name="Binder M."/>
            <person name="Bloem J."/>
            <person name="Labutti K."/>
            <person name="Salamov A."/>
            <person name="Andreopoulos B."/>
            <person name="Baker S."/>
            <person name="Barry K."/>
            <person name="Bills G."/>
            <person name="Bluhm B."/>
            <person name="Cannon C."/>
            <person name="Castanera R."/>
            <person name="Culley D."/>
            <person name="Daum C."/>
            <person name="Ezra D."/>
            <person name="Gonzalez J."/>
            <person name="Henrissat B."/>
            <person name="Kuo A."/>
            <person name="Liang C."/>
            <person name="Lipzen A."/>
            <person name="Lutzoni F."/>
            <person name="Magnuson J."/>
            <person name="Mondo S."/>
            <person name="Nolan M."/>
            <person name="Ohm R."/>
            <person name="Pangilinan J."/>
            <person name="Park H.-J."/>
            <person name="Ramirez L."/>
            <person name="Alfaro M."/>
            <person name="Sun H."/>
            <person name="Tritt A."/>
            <person name="Yoshinaga Y."/>
            <person name="Zwiers L.-H."/>
            <person name="Turgeon B."/>
            <person name="Goodwin S."/>
            <person name="Spatafora J."/>
            <person name="Crous P."/>
            <person name="Grigoriev I."/>
        </authorList>
    </citation>
    <scope>NUCLEOTIDE SEQUENCE</scope>
    <source>
        <strain evidence="5">CBS 690.94</strain>
    </source>
</reference>
<evidence type="ECO:0000256" key="1">
    <source>
        <dbReference type="ARBA" id="ARBA00022737"/>
    </source>
</evidence>
<keyword evidence="4" id="KW-1133">Transmembrane helix</keyword>
<comment type="caution">
    <text evidence="5">The sequence shown here is derived from an EMBL/GenBank/DDBJ whole genome shotgun (WGS) entry which is preliminary data.</text>
</comment>
<keyword evidence="6" id="KW-1185">Reference proteome</keyword>
<feature type="non-terminal residue" evidence="5">
    <location>
        <position position="1"/>
    </location>
</feature>
<name>A0A9P4P7N6_9PLEO</name>
<keyword evidence="1" id="KW-0677">Repeat</keyword>
<evidence type="ECO:0000256" key="2">
    <source>
        <dbReference type="ARBA" id="ARBA00023043"/>
    </source>
</evidence>
<keyword evidence="2 3" id="KW-0040">ANK repeat</keyword>
<feature type="transmembrane region" description="Helical" evidence="4">
    <location>
        <begin position="158"/>
        <end position="180"/>
    </location>
</feature>
<dbReference type="PANTHER" id="PTHR24198">
    <property type="entry name" value="ANKYRIN REPEAT AND PROTEIN KINASE DOMAIN-CONTAINING PROTEIN"/>
    <property type="match status" value="1"/>
</dbReference>
<dbReference type="PROSITE" id="PS50297">
    <property type="entry name" value="ANK_REP_REGION"/>
    <property type="match status" value="3"/>
</dbReference>
<dbReference type="PRINTS" id="PR01415">
    <property type="entry name" value="ANKYRIN"/>
</dbReference>
<proteinExistence type="predicted"/>
<sequence>DVSCQTALHTAAKNGHVDIVRLLIEKGAKMDAADDRGCTPLYKACGAKPDDSALYMINHAEQSINQRAKNGKTPLQKAAARGHRKIVEAIFERYDRDMAILTSTDNRNRTPLHTAARYGRKDVVDYLLQQGVSVTVQKKKGRRRFEHALTAGVNPGRWITKLSVCFFLTLPISLTLTLAFSM</sequence>
<dbReference type="OrthoDB" id="5596414at2759"/>
<feature type="repeat" description="ANK" evidence="3">
    <location>
        <begin position="3"/>
        <end position="35"/>
    </location>
</feature>
<dbReference type="Gene3D" id="1.25.40.20">
    <property type="entry name" value="Ankyrin repeat-containing domain"/>
    <property type="match status" value="1"/>
</dbReference>
<dbReference type="InterPro" id="IPR002110">
    <property type="entry name" value="Ankyrin_rpt"/>
</dbReference>
<feature type="repeat" description="ANK" evidence="3">
    <location>
        <begin position="70"/>
        <end position="93"/>
    </location>
</feature>
<dbReference type="AlphaFoldDB" id="A0A9P4P7N6"/>
<evidence type="ECO:0000256" key="4">
    <source>
        <dbReference type="SAM" id="Phobius"/>
    </source>
</evidence>
<dbReference type="Pfam" id="PF12796">
    <property type="entry name" value="Ank_2"/>
    <property type="match status" value="1"/>
</dbReference>
<organism evidence="5 6">
    <name type="scientific">Karstenula rhodostoma CBS 690.94</name>
    <dbReference type="NCBI Taxonomy" id="1392251"/>
    <lineage>
        <taxon>Eukaryota</taxon>
        <taxon>Fungi</taxon>
        <taxon>Dikarya</taxon>
        <taxon>Ascomycota</taxon>
        <taxon>Pezizomycotina</taxon>
        <taxon>Dothideomycetes</taxon>
        <taxon>Pleosporomycetidae</taxon>
        <taxon>Pleosporales</taxon>
        <taxon>Massarineae</taxon>
        <taxon>Didymosphaeriaceae</taxon>
        <taxon>Karstenula</taxon>
    </lineage>
</organism>
<dbReference type="PANTHER" id="PTHR24198:SF165">
    <property type="entry name" value="ANKYRIN REPEAT-CONTAINING PROTEIN-RELATED"/>
    <property type="match status" value="1"/>
</dbReference>
<evidence type="ECO:0000256" key="3">
    <source>
        <dbReference type="PROSITE-ProRule" id="PRU00023"/>
    </source>
</evidence>
<dbReference type="EMBL" id="MU001510">
    <property type="protein sequence ID" value="KAF2438991.1"/>
    <property type="molecule type" value="Genomic_DNA"/>
</dbReference>
<keyword evidence="4" id="KW-0472">Membrane</keyword>
<keyword evidence="4" id="KW-0812">Transmembrane</keyword>
<evidence type="ECO:0000313" key="5">
    <source>
        <dbReference type="EMBL" id="KAF2438991.1"/>
    </source>
</evidence>
<dbReference type="Proteomes" id="UP000799764">
    <property type="component" value="Unassembled WGS sequence"/>
</dbReference>
<gene>
    <name evidence="5" type="ORF">P171DRAFT_370715</name>
</gene>
<dbReference type="SMART" id="SM00248">
    <property type="entry name" value="ANK"/>
    <property type="match status" value="4"/>
</dbReference>
<dbReference type="PROSITE" id="PS50088">
    <property type="entry name" value="ANK_REPEAT"/>
    <property type="match status" value="3"/>
</dbReference>
<protein>
    <submittedName>
        <fullName evidence="5">Ankyrin</fullName>
    </submittedName>
</protein>
<dbReference type="Pfam" id="PF13637">
    <property type="entry name" value="Ank_4"/>
    <property type="match status" value="1"/>
</dbReference>
<dbReference type="InterPro" id="IPR036770">
    <property type="entry name" value="Ankyrin_rpt-contain_sf"/>
</dbReference>